<organism evidence="1 2">
    <name type="scientific">Enterococcus rotai</name>
    <dbReference type="NCBI Taxonomy" id="118060"/>
    <lineage>
        <taxon>Bacteria</taxon>
        <taxon>Bacillati</taxon>
        <taxon>Bacillota</taxon>
        <taxon>Bacilli</taxon>
        <taxon>Lactobacillales</taxon>
        <taxon>Enterococcaceae</taxon>
        <taxon>Enterococcus</taxon>
    </lineage>
</organism>
<sequence>MACDPKLANRLKRSEGQIRGILKMMDEGKDCREVVTQLMAVRSSIDKVIGLVVTENLKQCMEDESIDLTSEDMAKALEMIVKTR</sequence>
<proteinExistence type="predicted"/>
<name>A0A0U2VQ97_9ENTE</name>
<dbReference type="RefSeq" id="WP_069645299.1">
    <property type="nucleotide sequence ID" value="NZ_CP013655.1"/>
</dbReference>
<dbReference type="Gene3D" id="1.20.58.1000">
    <property type="entry name" value="Metal-sensitive repressor, helix protomer"/>
    <property type="match status" value="1"/>
</dbReference>
<dbReference type="GO" id="GO:0045892">
    <property type="term" value="P:negative regulation of DNA-templated transcription"/>
    <property type="evidence" value="ECO:0007669"/>
    <property type="project" value="UniProtKB-ARBA"/>
</dbReference>
<accession>A0A0U2VQ97</accession>
<evidence type="ECO:0000313" key="2">
    <source>
        <dbReference type="Proteomes" id="UP000067523"/>
    </source>
</evidence>
<dbReference type="PANTHER" id="PTHR33677:SF5">
    <property type="entry name" value="TRANSCRIPTIONAL REPRESSOR FRMR"/>
    <property type="match status" value="1"/>
</dbReference>
<dbReference type="Proteomes" id="UP000067523">
    <property type="component" value="Chromosome"/>
</dbReference>
<reference evidence="2" key="1">
    <citation type="submission" date="2015-12" db="EMBL/GenBank/DDBJ databases">
        <authorList>
            <person name="Lauer A."/>
            <person name="Humrighouse B."/>
            <person name="Loparev V."/>
            <person name="Shewmaker P.L."/>
            <person name="Whitney A.M."/>
            <person name="McLaughlin R.W."/>
        </authorList>
    </citation>
    <scope>NUCLEOTIDE SEQUENCE [LARGE SCALE GENOMIC DNA]</scope>
    <source>
        <strain evidence="2">LMG 26678</strain>
    </source>
</reference>
<evidence type="ECO:0000313" key="1">
    <source>
        <dbReference type="EMBL" id="ALS35604.1"/>
    </source>
</evidence>
<dbReference type="GO" id="GO:0003677">
    <property type="term" value="F:DNA binding"/>
    <property type="evidence" value="ECO:0007669"/>
    <property type="project" value="InterPro"/>
</dbReference>
<dbReference type="CDD" id="cd10155">
    <property type="entry name" value="BsYrkD-like_DUF156"/>
    <property type="match status" value="1"/>
</dbReference>
<dbReference type="AlphaFoldDB" id="A0A0U2VQ97"/>
<dbReference type="EMBL" id="CP013655">
    <property type="protein sequence ID" value="ALS35604.1"/>
    <property type="molecule type" value="Genomic_DNA"/>
</dbReference>
<dbReference type="InterPro" id="IPR003735">
    <property type="entry name" value="Metal_Tscrpt_repr"/>
</dbReference>
<dbReference type="PANTHER" id="PTHR33677">
    <property type="entry name" value="TRANSCRIPTIONAL REPRESSOR FRMR-RELATED"/>
    <property type="match status" value="1"/>
</dbReference>
<dbReference type="GO" id="GO:0046872">
    <property type="term" value="F:metal ion binding"/>
    <property type="evidence" value="ECO:0007669"/>
    <property type="project" value="InterPro"/>
</dbReference>
<dbReference type="STRING" id="118060.ATZ35_00035"/>
<evidence type="ECO:0008006" key="3">
    <source>
        <dbReference type="Google" id="ProtNLM"/>
    </source>
</evidence>
<protein>
    <recommendedName>
        <fullName evidence="3">Cytoplasmic protein</fullName>
    </recommendedName>
</protein>
<keyword evidence="2" id="KW-1185">Reference proteome</keyword>
<dbReference type="KEGG" id="erx:ATZ35_00035"/>
<dbReference type="InterPro" id="IPR038390">
    <property type="entry name" value="Metal_Tscrpt_repr_sf"/>
</dbReference>
<dbReference type="Pfam" id="PF02583">
    <property type="entry name" value="Trns_repr_metal"/>
    <property type="match status" value="1"/>
</dbReference>
<gene>
    <name evidence="1" type="ORF">ATZ35_00035</name>
</gene>